<evidence type="ECO:0000313" key="1">
    <source>
        <dbReference type="EMBL" id="PJK29989.1"/>
    </source>
</evidence>
<name>A0A2M9G2P1_9PROT</name>
<evidence type="ECO:0000313" key="2">
    <source>
        <dbReference type="Proteomes" id="UP000229498"/>
    </source>
</evidence>
<reference evidence="1 2" key="1">
    <citation type="submission" date="2017-11" db="EMBL/GenBank/DDBJ databases">
        <title>Draft genome sequence of Rhizobiales bacterium SY3-13.</title>
        <authorList>
            <person name="Sun C."/>
        </authorList>
    </citation>
    <scope>NUCLEOTIDE SEQUENCE [LARGE SCALE GENOMIC DNA]</scope>
    <source>
        <strain evidence="1 2">SY3-13</strain>
    </source>
</reference>
<dbReference type="Proteomes" id="UP000229498">
    <property type="component" value="Unassembled WGS sequence"/>
</dbReference>
<proteinExistence type="predicted"/>
<protein>
    <recommendedName>
        <fullName evidence="3">Lipoprotein</fullName>
    </recommendedName>
</protein>
<gene>
    <name evidence="1" type="ORF">CVT23_09495</name>
</gene>
<dbReference type="AlphaFoldDB" id="A0A2M9G2P1"/>
<organism evidence="1 2">
    <name type="scientific">Minwuia thermotolerans</name>
    <dbReference type="NCBI Taxonomy" id="2056226"/>
    <lineage>
        <taxon>Bacteria</taxon>
        <taxon>Pseudomonadati</taxon>
        <taxon>Pseudomonadota</taxon>
        <taxon>Alphaproteobacteria</taxon>
        <taxon>Minwuiales</taxon>
        <taxon>Minwuiaceae</taxon>
        <taxon>Minwuia</taxon>
    </lineage>
</organism>
<comment type="caution">
    <text evidence="1">The sequence shown here is derived from an EMBL/GenBank/DDBJ whole genome shotgun (WGS) entry which is preliminary data.</text>
</comment>
<evidence type="ECO:0008006" key="3">
    <source>
        <dbReference type="Google" id="ProtNLM"/>
    </source>
</evidence>
<sequence length="275" mass="29254">MAGLAVMLAACGSVPRPFSPADKGGGVPPPGPSTALIVHPAVGADRAALDMLTDMVVEELRTREVAAIRYEVPNRYRLVGQASAGPPQDGTATMTLQWQLLTPDGAPVETVAYRQDVDWASYRQADPFVIRQMARAAIGEIGAMLGFDAPAQARESGPKLILSGARGAPGDGNAALESAMTHELGRFDVTVDDGRGGARLPVLRALVEVRPMDEANELVTITWLLHDAEGKERGRLQQQNRVAKGRLDRRWGVVAKLAAAAAAPEIADLLRRFSP</sequence>
<keyword evidence="2" id="KW-1185">Reference proteome</keyword>
<dbReference type="EMBL" id="PHIG01000031">
    <property type="protein sequence ID" value="PJK29989.1"/>
    <property type="molecule type" value="Genomic_DNA"/>
</dbReference>
<accession>A0A2M9G2P1</accession>